<evidence type="ECO:0000256" key="6">
    <source>
        <dbReference type="ARBA" id="ARBA00023014"/>
    </source>
</evidence>
<dbReference type="Pfam" id="PF00848">
    <property type="entry name" value="Ring_hydroxyl_A"/>
    <property type="match status" value="1"/>
</dbReference>
<dbReference type="InterPro" id="IPR017941">
    <property type="entry name" value="Rieske_2Fe-2S"/>
</dbReference>
<dbReference type="GO" id="GO:0005506">
    <property type="term" value="F:iron ion binding"/>
    <property type="evidence" value="ECO:0007669"/>
    <property type="project" value="InterPro"/>
</dbReference>
<dbReference type="PROSITE" id="PS51296">
    <property type="entry name" value="RIESKE"/>
    <property type="match status" value="1"/>
</dbReference>
<dbReference type="Proteomes" id="UP000245890">
    <property type="component" value="Unassembled WGS sequence"/>
</dbReference>
<evidence type="ECO:0000313" key="9">
    <source>
        <dbReference type="Proteomes" id="UP000245890"/>
    </source>
</evidence>
<dbReference type="InterPro" id="IPR036922">
    <property type="entry name" value="Rieske_2Fe-2S_sf"/>
</dbReference>
<reference evidence="8 9" key="1">
    <citation type="submission" date="2018-05" db="EMBL/GenBank/DDBJ databases">
        <title>Description of Sphingomonas pokkalii sp nov, isolated from the rhizosphere of saline tolerant pokkali rice and its draft genome analysis.</title>
        <authorList>
            <person name="Menon R."/>
            <person name="Kumari S."/>
            <person name="Rameshkumar N."/>
        </authorList>
    </citation>
    <scope>NUCLEOTIDE SEQUENCE [LARGE SCALE GENOMIC DNA]</scope>
    <source>
        <strain evidence="8 9">L3B27</strain>
    </source>
</reference>
<keyword evidence="4" id="KW-0560">Oxidoreductase</keyword>
<dbReference type="CDD" id="cd03469">
    <property type="entry name" value="Rieske_RO_Alpha_N"/>
    <property type="match status" value="1"/>
</dbReference>
<keyword evidence="3" id="KW-0479">Metal-binding</keyword>
<dbReference type="PRINTS" id="PR00090">
    <property type="entry name" value="RNGDIOXGNASE"/>
</dbReference>
<dbReference type="Gene3D" id="2.102.10.10">
    <property type="entry name" value="Rieske [2Fe-2S] iron-sulphur domain"/>
    <property type="match status" value="1"/>
</dbReference>
<gene>
    <name evidence="8" type="ORF">DD559_19010</name>
</gene>
<comment type="cofactor">
    <cofactor evidence="1">
        <name>Fe cation</name>
        <dbReference type="ChEBI" id="CHEBI:24875"/>
    </cofactor>
</comment>
<dbReference type="Gene3D" id="3.90.380.10">
    <property type="entry name" value="Naphthalene 1,2-dioxygenase Alpha Subunit, Chain A, domain 1"/>
    <property type="match status" value="1"/>
</dbReference>
<evidence type="ECO:0000256" key="2">
    <source>
        <dbReference type="ARBA" id="ARBA00022714"/>
    </source>
</evidence>
<protein>
    <submittedName>
        <fullName evidence="8">Ferredoxin</fullName>
    </submittedName>
</protein>
<dbReference type="EMBL" id="QENQ01000001">
    <property type="protein sequence ID" value="PVX31172.1"/>
    <property type="molecule type" value="Genomic_DNA"/>
</dbReference>
<name>A0A2U0SIJ0_9SPHN</name>
<keyword evidence="9" id="KW-1185">Reference proteome</keyword>
<evidence type="ECO:0000256" key="3">
    <source>
        <dbReference type="ARBA" id="ARBA00022723"/>
    </source>
</evidence>
<comment type="caution">
    <text evidence="8">The sequence shown here is derived from an EMBL/GenBank/DDBJ whole genome shotgun (WGS) entry which is preliminary data.</text>
</comment>
<evidence type="ECO:0000313" key="8">
    <source>
        <dbReference type="EMBL" id="PVX31172.1"/>
    </source>
</evidence>
<keyword evidence="6" id="KW-0411">Iron-sulfur</keyword>
<dbReference type="GO" id="GO:0016491">
    <property type="term" value="F:oxidoreductase activity"/>
    <property type="evidence" value="ECO:0007669"/>
    <property type="project" value="UniProtKB-KW"/>
</dbReference>
<dbReference type="OrthoDB" id="7458380at2"/>
<organism evidence="8 9">
    <name type="scientific">Sphingomonas pokkalii</name>
    <dbReference type="NCBI Taxonomy" id="2175090"/>
    <lineage>
        <taxon>Bacteria</taxon>
        <taxon>Pseudomonadati</taxon>
        <taxon>Pseudomonadota</taxon>
        <taxon>Alphaproteobacteria</taxon>
        <taxon>Sphingomonadales</taxon>
        <taxon>Sphingomonadaceae</taxon>
        <taxon>Sphingomonas</taxon>
    </lineage>
</organism>
<sequence length="397" mass="43030">MNAPTEGQRALAATLARGGDVGTGPISHVPASRYTCPERFAAEQAAIFRRAPLVLAPSALLPDPGSAVPHDGFGKPLLLTRDAQGTARVFLNVCRHRGTRLVEGCDVVKAPRLICPYHAWSYRLDGRLAGVPRPESFPGLDKADYALRPLPTHEAGGLIWFAFDQSADFTHADALAQDFAAFDLAGQHCFRRRTHDVPANWKLVMDAFLESYHIQRLHAGTIAPFFHDGVSAADRIGPHQRSAVGRAASIAELAAGDWPTLRGAITYTYQMFPGAVLAVSPDYINLMILMPQAVDRVLVEDFMLIPAPPATAKARDHWERSWQLLDGGVFASEDFRACALGQQGLAAGAIEEITLGGLEQGVRQFHDTVEAWLARADTPEKSAAFPFRQAAVQNSAL</sequence>
<dbReference type="PANTHER" id="PTHR43756">
    <property type="entry name" value="CHOLINE MONOOXYGENASE, CHLOROPLASTIC"/>
    <property type="match status" value="1"/>
</dbReference>
<dbReference type="SUPFAM" id="SSF50022">
    <property type="entry name" value="ISP domain"/>
    <property type="match status" value="1"/>
</dbReference>
<proteinExistence type="predicted"/>
<accession>A0A2U0SIJ0</accession>
<dbReference type="InterPro" id="IPR001663">
    <property type="entry name" value="Rng_hydr_dOase-A"/>
</dbReference>
<feature type="domain" description="Rieske" evidence="7">
    <location>
        <begin position="52"/>
        <end position="161"/>
    </location>
</feature>
<dbReference type="GO" id="GO:0051537">
    <property type="term" value="F:2 iron, 2 sulfur cluster binding"/>
    <property type="evidence" value="ECO:0007669"/>
    <property type="project" value="UniProtKB-KW"/>
</dbReference>
<evidence type="ECO:0000256" key="1">
    <source>
        <dbReference type="ARBA" id="ARBA00001962"/>
    </source>
</evidence>
<dbReference type="PANTHER" id="PTHR43756:SF5">
    <property type="entry name" value="CHOLINE MONOOXYGENASE, CHLOROPLASTIC"/>
    <property type="match status" value="1"/>
</dbReference>
<evidence type="ECO:0000256" key="5">
    <source>
        <dbReference type="ARBA" id="ARBA00023004"/>
    </source>
</evidence>
<keyword evidence="2" id="KW-0001">2Fe-2S</keyword>
<evidence type="ECO:0000259" key="7">
    <source>
        <dbReference type="PROSITE" id="PS51296"/>
    </source>
</evidence>
<keyword evidence="5" id="KW-0408">Iron</keyword>
<dbReference type="InterPro" id="IPR015879">
    <property type="entry name" value="Ring_hydroxy_dOase_asu_C_dom"/>
</dbReference>
<dbReference type="Pfam" id="PF00355">
    <property type="entry name" value="Rieske"/>
    <property type="match status" value="1"/>
</dbReference>
<dbReference type="AlphaFoldDB" id="A0A2U0SIJ0"/>
<dbReference type="SUPFAM" id="SSF55961">
    <property type="entry name" value="Bet v1-like"/>
    <property type="match status" value="1"/>
</dbReference>
<evidence type="ECO:0000256" key="4">
    <source>
        <dbReference type="ARBA" id="ARBA00023002"/>
    </source>
</evidence>
<dbReference type="RefSeq" id="WP_116470559.1">
    <property type="nucleotide sequence ID" value="NZ_QENQ01000001.1"/>
</dbReference>